<feature type="coiled-coil region" evidence="3">
    <location>
        <begin position="255"/>
        <end position="296"/>
    </location>
</feature>
<dbReference type="InterPro" id="IPR011006">
    <property type="entry name" value="CheY-like_superfamily"/>
</dbReference>
<dbReference type="InterPro" id="IPR001789">
    <property type="entry name" value="Sig_transdc_resp-reg_receiver"/>
</dbReference>
<dbReference type="NCBIfam" id="TIGR00229">
    <property type="entry name" value="sensory_box"/>
    <property type="match status" value="1"/>
</dbReference>
<dbReference type="InterPro" id="IPR000014">
    <property type="entry name" value="PAS"/>
</dbReference>
<dbReference type="Pfam" id="PF00072">
    <property type="entry name" value="Response_reg"/>
    <property type="match status" value="1"/>
</dbReference>
<dbReference type="SMART" id="SM00387">
    <property type="entry name" value="HATPase_c"/>
    <property type="match status" value="1"/>
</dbReference>
<dbReference type="Gene3D" id="3.30.565.10">
    <property type="entry name" value="Histidine kinase-like ATPase, C-terminal domain"/>
    <property type="match status" value="1"/>
</dbReference>
<feature type="domain" description="Histidine kinase" evidence="4">
    <location>
        <begin position="303"/>
        <end position="525"/>
    </location>
</feature>
<dbReference type="EMBL" id="PGCK01000008">
    <property type="protein sequence ID" value="MCD1295351.1"/>
    <property type="molecule type" value="Genomic_DNA"/>
</dbReference>
<dbReference type="CDD" id="cd00156">
    <property type="entry name" value="REC"/>
    <property type="match status" value="1"/>
</dbReference>
<protein>
    <recommendedName>
        <fullName evidence="9">PAS domain S-box-containing protein</fullName>
    </recommendedName>
</protein>
<dbReference type="PANTHER" id="PTHR43547:SF2">
    <property type="entry name" value="HYBRID SIGNAL TRANSDUCTION HISTIDINE KINASE C"/>
    <property type="match status" value="1"/>
</dbReference>
<dbReference type="PROSITE" id="PS50109">
    <property type="entry name" value="HIS_KIN"/>
    <property type="match status" value="1"/>
</dbReference>
<evidence type="ECO:0000259" key="4">
    <source>
        <dbReference type="PROSITE" id="PS50109"/>
    </source>
</evidence>
<dbReference type="PANTHER" id="PTHR43547">
    <property type="entry name" value="TWO-COMPONENT HISTIDINE KINASE"/>
    <property type="match status" value="1"/>
</dbReference>
<dbReference type="SUPFAM" id="SSF55785">
    <property type="entry name" value="PYP-like sensor domain (PAS domain)"/>
    <property type="match status" value="1"/>
</dbReference>
<dbReference type="SMART" id="SM00091">
    <property type="entry name" value="PAS"/>
    <property type="match status" value="1"/>
</dbReference>
<proteinExistence type="predicted"/>
<dbReference type="SMART" id="SM00448">
    <property type="entry name" value="REC"/>
    <property type="match status" value="1"/>
</dbReference>
<feature type="domain" description="PAS" evidence="6">
    <location>
        <begin position="134"/>
        <end position="179"/>
    </location>
</feature>
<dbReference type="CDD" id="cd00075">
    <property type="entry name" value="HATPase"/>
    <property type="match status" value="1"/>
</dbReference>
<dbReference type="Pfam" id="PF00989">
    <property type="entry name" value="PAS"/>
    <property type="match status" value="1"/>
</dbReference>
<name>A0AAP2RD38_9EURY</name>
<organism evidence="7 8">
    <name type="scientific">Methanooceanicella nereidis</name>
    <dbReference type="NCBI Taxonomy" id="2052831"/>
    <lineage>
        <taxon>Archaea</taxon>
        <taxon>Methanobacteriati</taxon>
        <taxon>Methanobacteriota</taxon>
        <taxon>Stenosarchaea group</taxon>
        <taxon>Methanomicrobia</taxon>
        <taxon>Methanocellales</taxon>
        <taxon>Methanocellaceae</taxon>
        <taxon>Methanooceanicella</taxon>
    </lineage>
</organism>
<dbReference type="Proteomes" id="UP001320159">
    <property type="component" value="Unassembled WGS sequence"/>
</dbReference>
<dbReference type="GO" id="GO:0000155">
    <property type="term" value="F:phosphorelay sensor kinase activity"/>
    <property type="evidence" value="ECO:0007669"/>
    <property type="project" value="TreeGrafter"/>
</dbReference>
<evidence type="ECO:0008006" key="9">
    <source>
        <dbReference type="Google" id="ProtNLM"/>
    </source>
</evidence>
<dbReference type="Gene3D" id="3.40.50.2300">
    <property type="match status" value="1"/>
</dbReference>
<evidence type="ECO:0000313" key="8">
    <source>
        <dbReference type="Proteomes" id="UP001320159"/>
    </source>
</evidence>
<dbReference type="InterPro" id="IPR036890">
    <property type="entry name" value="HATPase_C_sf"/>
</dbReference>
<sequence>MISVLLVDNQPEFPGIVKGLLEHGGNIEVNTAGSVKMALEHLKEKTYDVIISNYDMPGTDGIEFLKALRSRGDNTPFILYASRGREDAIVEAMKSGAEFFLQKSADPEAQFAELRYIVEEIAKRKRAEDLLRRREKDFHAIVNKNADAMVVLDKNGIIRYVNPAAVSLFNLSGSELVGQMLGFPVVLKEPVEMYVLRGFKEFVAAEMRMVEVEWEDRPSYLISFRDVTGHVKYEEELSKARNGLEVRVQERTRELLTANENLRKEIEERKAAEEELRVEIEERARIETELEASKKQAEFYLDLMGHDINNLNQIALGYLELAQESSDMEEMMILTQKPLEVIRSVSQIIQNVKKLQRMTVEEKEKEVKTANAVDLCSILSELQSQYSGRKGKDVKIHLKAPPLCYVMANELINEVFSNLLDNAIKHSNPDKSVTIDIKLKPIKESGKEYYMCTVEDNGPGIPDWVKDKIFMRFQRGATKAHGKGIGLYIVKKLVEDYHGDVWVEDRVPGDYSKGARFVVMLPAVK</sequence>
<dbReference type="InterPro" id="IPR013767">
    <property type="entry name" value="PAS_fold"/>
</dbReference>
<evidence type="ECO:0000259" key="5">
    <source>
        <dbReference type="PROSITE" id="PS50110"/>
    </source>
</evidence>
<keyword evidence="3" id="KW-0175">Coiled coil</keyword>
<dbReference type="SUPFAM" id="SSF55874">
    <property type="entry name" value="ATPase domain of HSP90 chaperone/DNA topoisomerase II/histidine kinase"/>
    <property type="match status" value="1"/>
</dbReference>
<evidence type="ECO:0000256" key="3">
    <source>
        <dbReference type="SAM" id="Coils"/>
    </source>
</evidence>
<dbReference type="InterPro" id="IPR004358">
    <property type="entry name" value="Sig_transdc_His_kin-like_C"/>
</dbReference>
<evidence type="ECO:0000259" key="6">
    <source>
        <dbReference type="PROSITE" id="PS50112"/>
    </source>
</evidence>
<dbReference type="PROSITE" id="PS50110">
    <property type="entry name" value="RESPONSE_REGULATORY"/>
    <property type="match status" value="1"/>
</dbReference>
<dbReference type="RefSeq" id="WP_230742205.1">
    <property type="nucleotide sequence ID" value="NZ_PGCK01000008.1"/>
</dbReference>
<feature type="domain" description="Response regulatory" evidence="5">
    <location>
        <begin position="3"/>
        <end position="118"/>
    </location>
</feature>
<dbReference type="SUPFAM" id="SSF52172">
    <property type="entry name" value="CheY-like"/>
    <property type="match status" value="1"/>
</dbReference>
<dbReference type="Pfam" id="PF02518">
    <property type="entry name" value="HATPase_c"/>
    <property type="match status" value="1"/>
</dbReference>
<comment type="caution">
    <text evidence="2">Lacks conserved residue(s) required for the propagation of feature annotation.</text>
</comment>
<comment type="caution">
    <text evidence="7">The sequence shown here is derived from an EMBL/GenBank/DDBJ whole genome shotgun (WGS) entry which is preliminary data.</text>
</comment>
<dbReference type="PROSITE" id="PS50112">
    <property type="entry name" value="PAS"/>
    <property type="match status" value="1"/>
</dbReference>
<dbReference type="InterPro" id="IPR035965">
    <property type="entry name" value="PAS-like_dom_sf"/>
</dbReference>
<accession>A0AAP2RD38</accession>
<evidence type="ECO:0000256" key="1">
    <source>
        <dbReference type="ARBA" id="ARBA00022553"/>
    </source>
</evidence>
<dbReference type="InterPro" id="IPR003594">
    <property type="entry name" value="HATPase_dom"/>
</dbReference>
<reference evidence="7 8" key="1">
    <citation type="submission" date="2017-11" db="EMBL/GenBank/DDBJ databases">
        <title>Isolation and Characterization of Family Methanocellaceae Species from Potential Methane Hydrate Area Offshore Southwestern Taiwan.</title>
        <authorList>
            <person name="Zhang W.-L."/>
            <person name="Chen W.-C."/>
            <person name="Lai M.-C."/>
            <person name="Chen S.-C."/>
        </authorList>
    </citation>
    <scope>NUCLEOTIDE SEQUENCE [LARGE SCALE GENOMIC DNA]</scope>
    <source>
        <strain evidence="7 8">CWC-04</strain>
    </source>
</reference>
<dbReference type="CDD" id="cd00130">
    <property type="entry name" value="PAS"/>
    <property type="match status" value="1"/>
</dbReference>
<dbReference type="GO" id="GO:0006355">
    <property type="term" value="P:regulation of DNA-templated transcription"/>
    <property type="evidence" value="ECO:0007669"/>
    <property type="project" value="InterPro"/>
</dbReference>
<dbReference type="AlphaFoldDB" id="A0AAP2RD38"/>
<dbReference type="InterPro" id="IPR005467">
    <property type="entry name" value="His_kinase_dom"/>
</dbReference>
<dbReference type="Gene3D" id="3.30.450.20">
    <property type="entry name" value="PAS domain"/>
    <property type="match status" value="1"/>
</dbReference>
<keyword evidence="1" id="KW-0597">Phosphoprotein</keyword>
<keyword evidence="8" id="KW-1185">Reference proteome</keyword>
<evidence type="ECO:0000313" key="7">
    <source>
        <dbReference type="EMBL" id="MCD1295351.1"/>
    </source>
</evidence>
<evidence type="ECO:0000256" key="2">
    <source>
        <dbReference type="PROSITE-ProRule" id="PRU00169"/>
    </source>
</evidence>
<dbReference type="PRINTS" id="PR00344">
    <property type="entry name" value="BCTRLSENSOR"/>
</dbReference>
<gene>
    <name evidence="7" type="ORF">CUJ83_10100</name>
</gene>